<keyword evidence="3" id="KW-1185">Reference proteome</keyword>
<evidence type="ECO:0000313" key="2">
    <source>
        <dbReference type="EMBL" id="OXU28464.1"/>
    </source>
</evidence>
<dbReference type="GO" id="GO:0048487">
    <property type="term" value="F:beta-tubulin binding"/>
    <property type="evidence" value="ECO:0007669"/>
    <property type="project" value="InterPro"/>
</dbReference>
<feature type="region of interest" description="Disordered" evidence="1">
    <location>
        <begin position="1"/>
        <end position="88"/>
    </location>
</feature>
<evidence type="ECO:0000313" key="3">
    <source>
        <dbReference type="Proteomes" id="UP000215335"/>
    </source>
</evidence>
<dbReference type="EMBL" id="NNAY01000428">
    <property type="protein sequence ID" value="OXU28464.1"/>
    <property type="molecule type" value="Genomic_DNA"/>
</dbReference>
<accession>A0A232FCB3</accession>
<dbReference type="AlphaFoldDB" id="A0A232FCB3"/>
<dbReference type="STRING" id="543379.A0A232FCB3"/>
<dbReference type="Proteomes" id="UP000215335">
    <property type="component" value="Unassembled WGS sequence"/>
</dbReference>
<evidence type="ECO:0000256" key="1">
    <source>
        <dbReference type="SAM" id="MobiDB-lite"/>
    </source>
</evidence>
<feature type="compositionally biased region" description="Low complexity" evidence="1">
    <location>
        <begin position="30"/>
        <end position="44"/>
    </location>
</feature>
<gene>
    <name evidence="2" type="ORF">TSAR_011461</name>
</gene>
<dbReference type="GO" id="GO:0030992">
    <property type="term" value="C:intraciliary transport particle B"/>
    <property type="evidence" value="ECO:0007669"/>
    <property type="project" value="InterPro"/>
</dbReference>
<feature type="compositionally biased region" description="Basic and acidic residues" evidence="1">
    <location>
        <begin position="320"/>
        <end position="332"/>
    </location>
</feature>
<feature type="region of interest" description="Disordered" evidence="1">
    <location>
        <begin position="320"/>
        <end position="348"/>
    </location>
</feature>
<feature type="compositionally biased region" description="Basic and acidic residues" evidence="1">
    <location>
        <begin position="261"/>
        <end position="271"/>
    </location>
</feature>
<comment type="caution">
    <text evidence="2">The sequence shown here is derived from an EMBL/GenBank/DDBJ whole genome shotgun (WGS) entry which is preliminary data.</text>
</comment>
<reference evidence="2 3" key="1">
    <citation type="journal article" date="2017" name="Curr. Biol.">
        <title>The Evolution of Venom by Co-option of Single-Copy Genes.</title>
        <authorList>
            <person name="Martinson E.O."/>
            <person name="Mrinalini"/>
            <person name="Kelkar Y.D."/>
            <person name="Chang C.H."/>
            <person name="Werren J.H."/>
        </authorList>
    </citation>
    <scope>NUCLEOTIDE SEQUENCE [LARGE SCALE GENOMIC DNA]</scope>
    <source>
        <strain evidence="2 3">Alberta</strain>
        <tissue evidence="2">Whole body</tissue>
    </source>
</reference>
<feature type="compositionally biased region" description="Polar residues" evidence="1">
    <location>
        <begin position="68"/>
        <end position="80"/>
    </location>
</feature>
<protein>
    <submittedName>
        <fullName evidence="2">Uncharacterized protein</fullName>
    </submittedName>
</protein>
<proteinExistence type="predicted"/>
<organism evidence="2 3">
    <name type="scientific">Trichomalopsis sarcophagae</name>
    <dbReference type="NCBI Taxonomy" id="543379"/>
    <lineage>
        <taxon>Eukaryota</taxon>
        <taxon>Metazoa</taxon>
        <taxon>Ecdysozoa</taxon>
        <taxon>Arthropoda</taxon>
        <taxon>Hexapoda</taxon>
        <taxon>Insecta</taxon>
        <taxon>Pterygota</taxon>
        <taxon>Neoptera</taxon>
        <taxon>Endopterygota</taxon>
        <taxon>Hymenoptera</taxon>
        <taxon>Apocrita</taxon>
        <taxon>Proctotrupomorpha</taxon>
        <taxon>Chalcidoidea</taxon>
        <taxon>Pteromalidae</taxon>
        <taxon>Pteromalinae</taxon>
        <taxon>Trichomalopsis</taxon>
    </lineage>
</organism>
<dbReference type="InterPro" id="IPR029602">
    <property type="entry name" value="IFT74"/>
</dbReference>
<feature type="compositionally biased region" description="Basic and acidic residues" evidence="1">
    <location>
        <begin position="1"/>
        <end position="27"/>
    </location>
</feature>
<dbReference type="PANTHER" id="PTHR31432:SF0">
    <property type="entry name" value="INTRAFLAGELLAR TRANSPORT PROTEIN 74 HOMOLOG"/>
    <property type="match status" value="1"/>
</dbReference>
<dbReference type="PANTHER" id="PTHR31432">
    <property type="entry name" value="INTRAFLAGELLAR TRANSPORT PROTEIN 74 HOMOLOG"/>
    <property type="match status" value="1"/>
</dbReference>
<feature type="compositionally biased region" description="Basic and acidic residues" evidence="1">
    <location>
        <begin position="45"/>
        <end position="60"/>
    </location>
</feature>
<dbReference type="OrthoDB" id="444379at2759"/>
<name>A0A232FCB3_9HYME</name>
<feature type="region of interest" description="Disordered" evidence="1">
    <location>
        <begin position="243"/>
        <end position="272"/>
    </location>
</feature>
<dbReference type="GO" id="GO:0035735">
    <property type="term" value="P:intraciliary transport involved in cilium assembly"/>
    <property type="evidence" value="ECO:0007669"/>
    <property type="project" value="TreeGrafter"/>
</dbReference>
<sequence>MDADRPSVSRSSERPITRWRREPEPMERQSASSTRPSSGASRSYSKMERPTSRRGIKNDITEFGISRPPTSGKNTATRPPSANGMASRVPTAAPRLNTTSSINLSRMNSGLPRNFPPSTGVMQDRPLTQQGLAGLRPSSSRGDPRAVRIKLVSRQIQDKKYHEQILKFKIQEVKHEIVILNQYIERHNMEKADDNPQHDQKSGEFAAQMVELQAQLAEYNMFLDKLTSASDKDDVDTAVKQLKELSNAEEAHRSITPPPVPERKKPKEKISPVKQEAYNLYVKIFESEQKRNRFADDSLTSAEEKDRLLKKIKQDGLKAALSEKQEKQKTDSETDLESNNGENNKKEEIMDIFKSTMEKNKADELEKLNYLEEQILEHLEVISSNIDPTLDSNILDSDEVELLKTLMHQNFENHNAKSLEELRQDNKKSRQFLSKLESLELKIINEINKNKEKPEVEVAGNLEIYGVSDKDKNDEFMEPEKRTQRLEAIKRDHSKLKADIEKNEIYRSISILEDKLERVMFDNESLKRTIEEQKKRDDSSSLTERLAFLTTQYNAVLINEMKSVY</sequence>
<dbReference type="GO" id="GO:0005929">
    <property type="term" value="C:cilium"/>
    <property type="evidence" value="ECO:0007669"/>
    <property type="project" value="TreeGrafter"/>
</dbReference>